<dbReference type="Proteomes" id="UP001236507">
    <property type="component" value="Unassembled WGS sequence"/>
</dbReference>
<accession>A0ABT6Y9F5</accession>
<protein>
    <recommendedName>
        <fullName evidence="3">Lipoprotein</fullName>
    </recommendedName>
</protein>
<gene>
    <name evidence="1" type="ORF">QM524_11085</name>
</gene>
<reference evidence="1 2" key="1">
    <citation type="submission" date="2023-05" db="EMBL/GenBank/DDBJ databases">
        <title>Novel species of genus Flectobacillus isolated from stream in China.</title>
        <authorList>
            <person name="Lu H."/>
        </authorList>
    </citation>
    <scope>NUCLEOTIDE SEQUENCE [LARGE SCALE GENOMIC DNA]</scope>
    <source>
        <strain evidence="1 2">KCTC 42575</strain>
    </source>
</reference>
<evidence type="ECO:0008006" key="3">
    <source>
        <dbReference type="Google" id="ProtNLM"/>
    </source>
</evidence>
<dbReference type="EMBL" id="JASHIF010000009">
    <property type="protein sequence ID" value="MDI9859753.1"/>
    <property type="molecule type" value="Genomic_DNA"/>
</dbReference>
<sequence>MNTVILKSITSLIIIFLWSCSKGHQSDDKINILNQSLNDEAFREELSFTFHNTPPILVLDTIVDKKSAQNILFQNQRIGIALKDSTQLGSWKSDWLHPKFYISVDSFKIAENNAHIELTVHSVGKWFIFTYQKKQGEWVKIKEEVRQF</sequence>
<comment type="caution">
    <text evidence="1">The sequence shown here is derived from an EMBL/GenBank/DDBJ whole genome shotgun (WGS) entry which is preliminary data.</text>
</comment>
<proteinExistence type="predicted"/>
<organism evidence="1 2">
    <name type="scientific">Flectobacillus roseus</name>
    <dbReference type="NCBI Taxonomy" id="502259"/>
    <lineage>
        <taxon>Bacteria</taxon>
        <taxon>Pseudomonadati</taxon>
        <taxon>Bacteroidota</taxon>
        <taxon>Cytophagia</taxon>
        <taxon>Cytophagales</taxon>
        <taxon>Flectobacillaceae</taxon>
        <taxon>Flectobacillus</taxon>
    </lineage>
</organism>
<name>A0ABT6Y9F5_9BACT</name>
<dbReference type="RefSeq" id="WP_283344633.1">
    <property type="nucleotide sequence ID" value="NZ_JASHIF010000009.1"/>
</dbReference>
<evidence type="ECO:0000313" key="2">
    <source>
        <dbReference type="Proteomes" id="UP001236507"/>
    </source>
</evidence>
<evidence type="ECO:0000313" key="1">
    <source>
        <dbReference type="EMBL" id="MDI9859753.1"/>
    </source>
</evidence>
<keyword evidence="2" id="KW-1185">Reference proteome</keyword>